<evidence type="ECO:0000256" key="5">
    <source>
        <dbReference type="SAM" id="Phobius"/>
    </source>
</evidence>
<dbReference type="EC" id="2.7.13.3" evidence="2"/>
<protein>
    <recommendedName>
        <fullName evidence="2">histidine kinase</fullName>
        <ecNumber evidence="2">2.7.13.3</ecNumber>
    </recommendedName>
</protein>
<keyword evidence="5" id="KW-0472">Membrane</keyword>
<keyword evidence="7" id="KW-0418">Kinase</keyword>
<feature type="transmembrane region" description="Helical" evidence="5">
    <location>
        <begin position="86"/>
        <end position="108"/>
    </location>
</feature>
<dbReference type="EMBL" id="JACIGK010000015">
    <property type="protein sequence ID" value="MBB4266580.1"/>
    <property type="molecule type" value="Genomic_DNA"/>
</dbReference>
<feature type="transmembrane region" description="Helical" evidence="5">
    <location>
        <begin position="161"/>
        <end position="179"/>
    </location>
</feature>
<accession>A0A7W6RDY7</accession>
<organism evidence="7 8">
    <name type="scientific">Roseospira visakhapatnamensis</name>
    <dbReference type="NCBI Taxonomy" id="390880"/>
    <lineage>
        <taxon>Bacteria</taxon>
        <taxon>Pseudomonadati</taxon>
        <taxon>Pseudomonadota</taxon>
        <taxon>Alphaproteobacteria</taxon>
        <taxon>Rhodospirillales</taxon>
        <taxon>Rhodospirillaceae</taxon>
        <taxon>Roseospira</taxon>
    </lineage>
</organism>
<dbReference type="CDD" id="cd00082">
    <property type="entry name" value="HisKA"/>
    <property type="match status" value="1"/>
</dbReference>
<evidence type="ECO:0000256" key="1">
    <source>
        <dbReference type="ARBA" id="ARBA00000085"/>
    </source>
</evidence>
<feature type="transmembrane region" description="Helical" evidence="5">
    <location>
        <begin position="114"/>
        <end position="131"/>
    </location>
</feature>
<proteinExistence type="predicted"/>
<gene>
    <name evidence="7" type="ORF">GGD89_002212</name>
</gene>
<dbReference type="PRINTS" id="PR00344">
    <property type="entry name" value="BCTRLSENSOR"/>
</dbReference>
<dbReference type="GO" id="GO:0000155">
    <property type="term" value="F:phosphorelay sensor kinase activity"/>
    <property type="evidence" value="ECO:0007669"/>
    <property type="project" value="InterPro"/>
</dbReference>
<dbReference type="AlphaFoldDB" id="A0A7W6RDY7"/>
<dbReference type="PANTHER" id="PTHR43065">
    <property type="entry name" value="SENSOR HISTIDINE KINASE"/>
    <property type="match status" value="1"/>
</dbReference>
<feature type="domain" description="Histidine kinase" evidence="6">
    <location>
        <begin position="232"/>
        <end position="465"/>
    </location>
</feature>
<dbReference type="PANTHER" id="PTHR43065:SF42">
    <property type="entry name" value="TWO-COMPONENT SENSOR PPRA"/>
    <property type="match status" value="1"/>
</dbReference>
<reference evidence="7 8" key="1">
    <citation type="submission" date="2020-08" db="EMBL/GenBank/DDBJ databases">
        <title>Genome sequencing of Purple Non-Sulfur Bacteria from various extreme environments.</title>
        <authorList>
            <person name="Mayer M."/>
        </authorList>
    </citation>
    <scope>NUCLEOTIDE SEQUENCE [LARGE SCALE GENOMIC DNA]</scope>
    <source>
        <strain evidence="7 8">JA131</strain>
    </source>
</reference>
<dbReference type="InterPro" id="IPR036890">
    <property type="entry name" value="HATPase_C_sf"/>
</dbReference>
<evidence type="ECO:0000259" key="6">
    <source>
        <dbReference type="PROSITE" id="PS50109"/>
    </source>
</evidence>
<sequence>MEPDPAAVRRALNDLLVRGSPPLVLAINPLVAALLAPPLWRTAALGPVLIVATLLGLVNLVVHGVYRRYRREPGPDARAFRWRDRFFVVSLANSAVWGLGGLWVFALAPEPERYLVAAVILGVGAGTLVREAASFRQVAGFVLLAIPPIALHGLVEGTAIGVTYGVGMLVYVGAMLSFAKVNIDAHVRAARLHFAHQSNRDALRRTEATLEVAQAHLSQADRMASLGRLMAGMAHEINTPVGNAMTAVSLLECQAREALADLEAGGLTRGRLDQVLHHCAEAGMLAESNLRRAVDLIQGFKDVAADRASAQRRTINLAAYLAEIMISLRPRVRAAPHSVGLGSDPDLVLDSYPGALSQVVTNLVVNALTHAFPPEGPAGTVTVTARADGPDHVLLTVADDGRGIDPSVRDRLFEPFVTTNRAGGGTGLGMGLALAQVTQVLGGTLSVDSAPGAGTRIEVRLPRVAPQPAEGEGADAAASPLSVSPRRT</sequence>
<dbReference type="Pfam" id="PF02518">
    <property type="entry name" value="HATPase_c"/>
    <property type="match status" value="1"/>
</dbReference>
<evidence type="ECO:0000256" key="3">
    <source>
        <dbReference type="ARBA" id="ARBA00022553"/>
    </source>
</evidence>
<evidence type="ECO:0000256" key="4">
    <source>
        <dbReference type="SAM" id="MobiDB-lite"/>
    </source>
</evidence>
<comment type="catalytic activity">
    <reaction evidence="1">
        <text>ATP + protein L-histidine = ADP + protein N-phospho-L-histidine.</text>
        <dbReference type="EC" id="2.7.13.3"/>
    </reaction>
</comment>
<name>A0A7W6RDY7_9PROT</name>
<feature type="transmembrane region" description="Helical" evidence="5">
    <location>
        <begin position="46"/>
        <end position="66"/>
    </location>
</feature>
<comment type="caution">
    <text evidence="7">The sequence shown here is derived from an EMBL/GenBank/DDBJ whole genome shotgun (WGS) entry which is preliminary data.</text>
</comment>
<feature type="transmembrane region" description="Helical" evidence="5">
    <location>
        <begin position="138"/>
        <end position="155"/>
    </location>
</feature>
<keyword evidence="8" id="KW-1185">Reference proteome</keyword>
<keyword evidence="5" id="KW-0812">Transmembrane</keyword>
<dbReference type="PROSITE" id="PS50109">
    <property type="entry name" value="HIS_KIN"/>
    <property type="match status" value="1"/>
</dbReference>
<evidence type="ECO:0000313" key="8">
    <source>
        <dbReference type="Proteomes" id="UP000554286"/>
    </source>
</evidence>
<keyword evidence="3" id="KW-0597">Phosphoprotein</keyword>
<feature type="region of interest" description="Disordered" evidence="4">
    <location>
        <begin position="463"/>
        <end position="488"/>
    </location>
</feature>
<keyword evidence="5" id="KW-1133">Transmembrane helix</keyword>
<evidence type="ECO:0000313" key="7">
    <source>
        <dbReference type="EMBL" id="MBB4266580.1"/>
    </source>
</evidence>
<dbReference type="InterPro" id="IPR003661">
    <property type="entry name" value="HisK_dim/P_dom"/>
</dbReference>
<dbReference type="Gene3D" id="3.30.565.10">
    <property type="entry name" value="Histidine kinase-like ATPase, C-terminal domain"/>
    <property type="match status" value="1"/>
</dbReference>
<dbReference type="InterPro" id="IPR003594">
    <property type="entry name" value="HATPase_dom"/>
</dbReference>
<dbReference type="Proteomes" id="UP000554286">
    <property type="component" value="Unassembled WGS sequence"/>
</dbReference>
<dbReference type="RefSeq" id="WP_221238421.1">
    <property type="nucleotide sequence ID" value="NZ_JACIGK010000015.1"/>
</dbReference>
<dbReference type="InterPro" id="IPR005467">
    <property type="entry name" value="His_kinase_dom"/>
</dbReference>
<keyword evidence="7" id="KW-0808">Transferase</keyword>
<dbReference type="SMART" id="SM00387">
    <property type="entry name" value="HATPase_c"/>
    <property type="match status" value="1"/>
</dbReference>
<dbReference type="InterPro" id="IPR036097">
    <property type="entry name" value="HisK_dim/P_sf"/>
</dbReference>
<dbReference type="InterPro" id="IPR004358">
    <property type="entry name" value="Sig_transdc_His_kin-like_C"/>
</dbReference>
<dbReference type="Gene3D" id="1.10.287.130">
    <property type="match status" value="1"/>
</dbReference>
<evidence type="ECO:0000256" key="2">
    <source>
        <dbReference type="ARBA" id="ARBA00012438"/>
    </source>
</evidence>
<dbReference type="SUPFAM" id="SSF47384">
    <property type="entry name" value="Homodimeric domain of signal transducing histidine kinase"/>
    <property type="match status" value="1"/>
</dbReference>
<feature type="transmembrane region" description="Helical" evidence="5">
    <location>
        <begin position="21"/>
        <end position="40"/>
    </location>
</feature>
<dbReference type="SUPFAM" id="SSF55874">
    <property type="entry name" value="ATPase domain of HSP90 chaperone/DNA topoisomerase II/histidine kinase"/>
    <property type="match status" value="1"/>
</dbReference>